<evidence type="ECO:0000313" key="10">
    <source>
        <dbReference type="EMBL" id="KNF09937.1"/>
    </source>
</evidence>
<dbReference type="PATRIC" id="fig|1503.3.peg.969"/>
<dbReference type="GO" id="GO:0005315">
    <property type="term" value="F:phosphate transmembrane transporter activity"/>
    <property type="evidence" value="ECO:0007669"/>
    <property type="project" value="InterPro"/>
</dbReference>
<sequence>MSNLKRRKIKNKIFHALVFASTLFGVIILAVLLFDIFKDGLKWINFDFFNNFTSRIPTRAGIKAPLLGSLWIILLTTVIAFPVGVGTAIYLEEYAKKNWITNIIQVNISNLAGVPSIVFGILGLAVFVNMFGFGRSILSGALTLALLILPVIIVSSQEALRSVPTELKQGAYALGMTKWKVVTGVVLPYSMPSILTGGILSISRALGETAPLIMVGAVAFVAFTPKSIFDSFSILPMQIYSWTSRPQEEFHGLAAAGIIVLLVILFLSNAIAIILRNKYEDRLKG</sequence>
<dbReference type="Proteomes" id="UP000037267">
    <property type="component" value="Unassembled WGS sequence"/>
</dbReference>
<dbReference type="Gene3D" id="1.10.3720.10">
    <property type="entry name" value="MetI-like"/>
    <property type="match status" value="1"/>
</dbReference>
<keyword evidence="7 8" id="KW-0472">Membrane</keyword>
<feature type="transmembrane region" description="Helical" evidence="8">
    <location>
        <begin position="12"/>
        <end position="34"/>
    </location>
</feature>
<keyword evidence="3" id="KW-0813">Transport</keyword>
<dbReference type="NCBIfam" id="TIGR00974">
    <property type="entry name" value="3a0107s02c"/>
    <property type="match status" value="1"/>
</dbReference>
<dbReference type="Pfam" id="PF00528">
    <property type="entry name" value="BPD_transp_1"/>
    <property type="match status" value="1"/>
</dbReference>
<feature type="domain" description="ABC transmembrane type-1" evidence="9">
    <location>
        <begin position="66"/>
        <end position="271"/>
    </location>
</feature>
<feature type="transmembrane region" description="Helical" evidence="8">
    <location>
        <begin position="250"/>
        <end position="275"/>
    </location>
</feature>
<dbReference type="InterPro" id="IPR005672">
    <property type="entry name" value="Phosphate_PstA"/>
</dbReference>
<proteinExistence type="inferred from homology"/>
<evidence type="ECO:0000256" key="5">
    <source>
        <dbReference type="ARBA" id="ARBA00022692"/>
    </source>
</evidence>
<keyword evidence="11" id="KW-1185">Reference proteome</keyword>
<comment type="caution">
    <text evidence="10">The sequence shown here is derived from an EMBL/GenBank/DDBJ whole genome shotgun (WGS) entry which is preliminary data.</text>
</comment>
<evidence type="ECO:0000256" key="2">
    <source>
        <dbReference type="ARBA" id="ARBA00007069"/>
    </source>
</evidence>
<keyword evidence="5 8" id="KW-0812">Transmembrane</keyword>
<dbReference type="PANTHER" id="PTHR43470">
    <property type="entry name" value="PHOSPHATE TRANSPORT SYSTEM PERMEASE PROTEIN PSTA-RELATED"/>
    <property type="match status" value="1"/>
</dbReference>
<comment type="subcellular location">
    <subcellularLocation>
        <location evidence="1 8">Cell membrane</location>
        <topology evidence="1 8">Multi-pass membrane protein</topology>
    </subcellularLocation>
</comment>
<evidence type="ECO:0000256" key="3">
    <source>
        <dbReference type="ARBA" id="ARBA00022448"/>
    </source>
</evidence>
<feature type="transmembrane region" description="Helical" evidence="8">
    <location>
        <begin position="181"/>
        <end position="203"/>
    </location>
</feature>
<dbReference type="STRING" id="1503.CLPU_1c01020"/>
<dbReference type="EMBL" id="LGSS01000001">
    <property type="protein sequence ID" value="KNF09937.1"/>
    <property type="molecule type" value="Genomic_DNA"/>
</dbReference>
<evidence type="ECO:0000256" key="7">
    <source>
        <dbReference type="ARBA" id="ARBA00023136"/>
    </source>
</evidence>
<accession>A0A0L0WEN0</accession>
<dbReference type="PROSITE" id="PS50928">
    <property type="entry name" value="ABC_TM1"/>
    <property type="match status" value="1"/>
</dbReference>
<dbReference type="GO" id="GO:0005886">
    <property type="term" value="C:plasma membrane"/>
    <property type="evidence" value="ECO:0007669"/>
    <property type="project" value="UniProtKB-SubCell"/>
</dbReference>
<dbReference type="AlphaFoldDB" id="A0A0L0WEN0"/>
<dbReference type="RefSeq" id="WP_200898425.1">
    <property type="nucleotide sequence ID" value="NZ_LGSS01000001.1"/>
</dbReference>
<name>A0A0L0WEN0_GOTPU</name>
<comment type="similarity">
    <text evidence="2 8">Belongs to the binding-protein-dependent transport system permease family. CysTW subfamily.</text>
</comment>
<dbReference type="GO" id="GO:0035435">
    <property type="term" value="P:phosphate ion transmembrane transport"/>
    <property type="evidence" value="ECO:0007669"/>
    <property type="project" value="InterPro"/>
</dbReference>
<feature type="transmembrane region" description="Helical" evidence="8">
    <location>
        <begin position="70"/>
        <end position="91"/>
    </location>
</feature>
<dbReference type="PANTHER" id="PTHR43470:SF5">
    <property type="entry name" value="PHOSPHATE TRANSPORT SYSTEM PERMEASE PROTEIN PSTA"/>
    <property type="match status" value="1"/>
</dbReference>
<reference evidence="11" key="1">
    <citation type="submission" date="2015-07" db="EMBL/GenBank/DDBJ databases">
        <title>Draft genome sequence of the purine-degrading Gottschalkia purinilyticum DSM 1384 (formerly Clostridium purinilyticum).</title>
        <authorList>
            <person name="Poehlein A."/>
            <person name="Schiel-Bengelsdorf B."/>
            <person name="Bengelsdorf F.R."/>
            <person name="Daniel R."/>
            <person name="Duerre P."/>
        </authorList>
    </citation>
    <scope>NUCLEOTIDE SEQUENCE [LARGE SCALE GENOMIC DNA]</scope>
    <source>
        <strain evidence="11">DSM 1384</strain>
    </source>
</reference>
<keyword evidence="4 8" id="KW-1003">Cell membrane</keyword>
<feature type="transmembrane region" description="Helical" evidence="8">
    <location>
        <begin position="137"/>
        <end position="160"/>
    </location>
</feature>
<dbReference type="SUPFAM" id="SSF161098">
    <property type="entry name" value="MetI-like"/>
    <property type="match status" value="1"/>
</dbReference>
<gene>
    <name evidence="10" type="primary">pstA</name>
    <name evidence="10" type="ORF">CLPU_1c01020</name>
</gene>
<evidence type="ECO:0000259" key="9">
    <source>
        <dbReference type="PROSITE" id="PS50928"/>
    </source>
</evidence>
<evidence type="ECO:0000256" key="6">
    <source>
        <dbReference type="ARBA" id="ARBA00022989"/>
    </source>
</evidence>
<evidence type="ECO:0000313" key="11">
    <source>
        <dbReference type="Proteomes" id="UP000037267"/>
    </source>
</evidence>
<feature type="transmembrane region" description="Helical" evidence="8">
    <location>
        <begin position="209"/>
        <end position="229"/>
    </location>
</feature>
<dbReference type="CDD" id="cd06261">
    <property type="entry name" value="TM_PBP2"/>
    <property type="match status" value="1"/>
</dbReference>
<organism evidence="10 11">
    <name type="scientific">Gottschalkia purinilytica</name>
    <name type="common">Clostridium purinilyticum</name>
    <dbReference type="NCBI Taxonomy" id="1503"/>
    <lineage>
        <taxon>Bacteria</taxon>
        <taxon>Bacillati</taxon>
        <taxon>Bacillota</taxon>
        <taxon>Tissierellia</taxon>
        <taxon>Tissierellales</taxon>
        <taxon>Gottschalkiaceae</taxon>
        <taxon>Gottschalkia</taxon>
    </lineage>
</organism>
<keyword evidence="6 8" id="KW-1133">Transmembrane helix</keyword>
<dbReference type="InterPro" id="IPR000515">
    <property type="entry name" value="MetI-like"/>
</dbReference>
<evidence type="ECO:0000256" key="1">
    <source>
        <dbReference type="ARBA" id="ARBA00004651"/>
    </source>
</evidence>
<feature type="transmembrane region" description="Helical" evidence="8">
    <location>
        <begin position="111"/>
        <end position="131"/>
    </location>
</feature>
<dbReference type="InterPro" id="IPR035906">
    <property type="entry name" value="MetI-like_sf"/>
</dbReference>
<evidence type="ECO:0000256" key="4">
    <source>
        <dbReference type="ARBA" id="ARBA00022475"/>
    </source>
</evidence>
<evidence type="ECO:0000256" key="8">
    <source>
        <dbReference type="RuleBase" id="RU363043"/>
    </source>
</evidence>
<protein>
    <recommendedName>
        <fullName evidence="8">Phosphate transport system permease protein PstA</fullName>
    </recommendedName>
</protein>